<dbReference type="PANTHER" id="PTHR32432:SF3">
    <property type="entry name" value="ETHANOLAMINE UTILIZATION PROTEIN EUTJ"/>
    <property type="match status" value="1"/>
</dbReference>
<dbReference type="PANTHER" id="PTHR32432">
    <property type="entry name" value="CELL DIVISION PROTEIN FTSA-RELATED"/>
    <property type="match status" value="1"/>
</dbReference>
<evidence type="ECO:0000313" key="3">
    <source>
        <dbReference type="Proteomes" id="UP000000378"/>
    </source>
</evidence>
<dbReference type="EMBL" id="CP002048">
    <property type="protein sequence ID" value="ADI01187.1"/>
    <property type="molecule type" value="Genomic_DNA"/>
</dbReference>
<dbReference type="Pfam" id="PF11104">
    <property type="entry name" value="PilM_2"/>
    <property type="match status" value="1"/>
</dbReference>
<dbReference type="AlphaFoldDB" id="D7CKF2"/>
<dbReference type="HOGENOM" id="CLU_927280_0_0_9"/>
<dbReference type="Gene3D" id="3.30.420.40">
    <property type="match status" value="2"/>
</dbReference>
<evidence type="ECO:0000313" key="2">
    <source>
        <dbReference type="EMBL" id="ADI01187.1"/>
    </source>
</evidence>
<dbReference type="SUPFAM" id="SSF53067">
    <property type="entry name" value="Actin-like ATPase domain"/>
    <property type="match status" value="2"/>
</dbReference>
<dbReference type="eggNOG" id="COG4972">
    <property type="taxonomic scope" value="Bacteria"/>
</dbReference>
<dbReference type="SMART" id="SM00842">
    <property type="entry name" value="FtsA"/>
    <property type="match status" value="1"/>
</dbReference>
<dbReference type="STRING" id="643648.Slip_0403"/>
<reference evidence="2 3" key="2">
    <citation type="journal article" date="2010" name="Stand. Genomic Sci.">
        <title>Complete genome sequence of Syntrophothermus lipocalidus type strain (TGB-C1).</title>
        <authorList>
            <person name="Djao O.D."/>
            <person name="Zhang X."/>
            <person name="Lucas S."/>
            <person name="Lapidus A."/>
            <person name="Del Rio T.G."/>
            <person name="Nolan M."/>
            <person name="Tice H."/>
            <person name="Cheng J.F."/>
            <person name="Han C."/>
            <person name="Tapia R."/>
            <person name="Goodwin L."/>
            <person name="Pitluck S."/>
            <person name="Liolios K."/>
            <person name="Ivanova N."/>
            <person name="Mavromatis K."/>
            <person name="Mikhailova N."/>
            <person name="Ovchinnikova G."/>
            <person name="Pati A."/>
            <person name="Brambilla E."/>
            <person name="Chen A."/>
            <person name="Palaniappan K."/>
            <person name="Land M."/>
            <person name="Hauser L."/>
            <person name="Chang Y.J."/>
            <person name="Jeffries C.D."/>
            <person name="Rohde M."/>
            <person name="Sikorski J."/>
            <person name="Spring S."/>
            <person name="Goker M."/>
            <person name="Detter J.C."/>
            <person name="Woyke T."/>
            <person name="Bristow J."/>
            <person name="Eisen J.A."/>
            <person name="Markowitz V."/>
            <person name="Hugenholtz P."/>
            <person name="Kyrpides N.C."/>
            <person name="Klenk H.P."/>
        </authorList>
    </citation>
    <scope>NUCLEOTIDE SEQUENCE [LARGE SCALE GENOMIC DNA]</scope>
    <source>
        <strain evidence="3">DSM 12680 / TGB-C1</strain>
    </source>
</reference>
<dbReference type="InterPro" id="IPR003494">
    <property type="entry name" value="SHS2_FtsA"/>
</dbReference>
<evidence type="ECO:0000259" key="1">
    <source>
        <dbReference type="SMART" id="SM00842"/>
    </source>
</evidence>
<sequence length="300" mass="32544">MGLDLGSESIKVVQLKRAGGRCVIEAWGRGPVPPGTVDRGLIRDKGAIAAAIRRLLEEKGIRSRRVVTAVPASFCYIKCLVLPSLGIRELKQAANLQIKNSLPWPREDAVVDVAVYGRSPDGRETEVLAVGVKKSIVLDLNQTLQEAGLTPVVVEIQPLSAYRLLHSQCDSGGTLLVDLGASGVQFAYFAYGRLQLVRSLALGYVEYQRQPVVEDVAREIHRTLEYAQVQKVMVEPTRVVITGGGAEREGMGEKLQSLLPYWQISDALSLTGFPAISESVALPGPSYLPALGMAWREAMV</sequence>
<dbReference type="KEGG" id="slp:Slip_0403"/>
<name>D7CKF2_SYNLT</name>
<dbReference type="CDD" id="cd24049">
    <property type="entry name" value="ASKHA_NBD_PilM"/>
    <property type="match status" value="1"/>
</dbReference>
<dbReference type="InterPro" id="IPR050696">
    <property type="entry name" value="FtsA/MreB"/>
</dbReference>
<dbReference type="InterPro" id="IPR005883">
    <property type="entry name" value="PilM"/>
</dbReference>
<dbReference type="Proteomes" id="UP000000378">
    <property type="component" value="Chromosome"/>
</dbReference>
<gene>
    <name evidence="2" type="ordered locus">Slip_0403</name>
</gene>
<accession>D7CKF2</accession>
<feature type="domain" description="SHS2" evidence="1">
    <location>
        <begin position="2"/>
        <end position="165"/>
    </location>
</feature>
<keyword evidence="3" id="KW-1185">Reference proteome</keyword>
<protein>
    <submittedName>
        <fullName evidence="2">Tfp pilus assembly protein ATPase PilM</fullName>
    </submittedName>
</protein>
<reference evidence="3" key="1">
    <citation type="journal article" date="2010" name="Stand. Genomic Sci.">
        <title>Complete genome sequence of Syntrophothermus lipocalidus type strain (TGB-C1T).</title>
        <authorList>
            <consortium name="US DOE Joint Genome Institute (JGI-PGF)"/>
            <person name="Djao O."/>
            <person name="Zhang X."/>
            <person name="Lucas S."/>
            <person name="Lapidus A."/>
            <person name="Glavina Del Rio T."/>
            <person name="Nolan M."/>
            <person name="Tice H."/>
            <person name="Cheng J."/>
            <person name="Han C."/>
            <person name="Tapia R."/>
            <person name="Goodwin L."/>
            <person name="Pitluck S."/>
            <person name="Liolios K."/>
            <person name="Ivanova N."/>
            <person name="Mavromatis K."/>
            <person name="Mikhailova N."/>
            <person name="Ovchinnikova G."/>
            <person name="Pati A."/>
            <person name="Brambilla E."/>
            <person name="Chen A."/>
            <person name="Palaniappan K."/>
            <person name="Land M."/>
            <person name="Hauser L."/>
            <person name="Chang Y."/>
            <person name="Jeffries C."/>
            <person name="Rohde M."/>
            <person name="Sikorski J."/>
            <person name="Spring S."/>
            <person name="Goker M."/>
            <person name="Detter J."/>
            <person name="Woyke T."/>
            <person name="Bristow J."/>
            <person name="Eisen J."/>
            <person name="Markowitz V."/>
            <person name="Hugenholtz P."/>
            <person name="Kyrpides N."/>
            <person name="Klenk H."/>
        </authorList>
    </citation>
    <scope>NUCLEOTIDE SEQUENCE [LARGE SCALE GENOMIC DNA]</scope>
    <source>
        <strain evidence="3">DSM 12680 / TGB-C1</strain>
    </source>
</reference>
<dbReference type="GO" id="GO:0051301">
    <property type="term" value="P:cell division"/>
    <property type="evidence" value="ECO:0007669"/>
    <property type="project" value="InterPro"/>
</dbReference>
<organism evidence="2 3">
    <name type="scientific">Syntrophothermus lipocalidus (strain DSM 12680 / TGB-C1)</name>
    <dbReference type="NCBI Taxonomy" id="643648"/>
    <lineage>
        <taxon>Bacteria</taxon>
        <taxon>Bacillati</taxon>
        <taxon>Bacillota</taxon>
        <taxon>Clostridia</taxon>
        <taxon>Eubacteriales</taxon>
        <taxon>Syntrophomonadaceae</taxon>
        <taxon>Syntrophothermus</taxon>
    </lineage>
</organism>
<dbReference type="InterPro" id="IPR043129">
    <property type="entry name" value="ATPase_NBD"/>
</dbReference>
<proteinExistence type="predicted"/>